<protein>
    <recommendedName>
        <fullName evidence="3">DUF4265 domain-containing protein</fullName>
    </recommendedName>
</protein>
<evidence type="ECO:0008006" key="3">
    <source>
        <dbReference type="Google" id="ProtNLM"/>
    </source>
</evidence>
<reference evidence="1 2" key="1">
    <citation type="submission" date="2023-09" db="EMBL/GenBank/DDBJ databases">
        <title>Complete Genome and Methylome dissection of Bacillus brevis NEB573 original source of BbsI restriction endonuclease.</title>
        <authorList>
            <person name="Fomenkov A."/>
            <person name="Roberts R.D."/>
        </authorList>
    </citation>
    <scope>NUCLEOTIDE SEQUENCE [LARGE SCALE GENOMIC DNA]</scope>
    <source>
        <strain evidence="1 2">NEB573</strain>
    </source>
</reference>
<dbReference type="RefSeq" id="WP_310773030.1">
    <property type="nucleotide sequence ID" value="NZ_CP134050.1"/>
</dbReference>
<organism evidence="1 2">
    <name type="scientific">Brevibacillus brevis</name>
    <name type="common">Bacillus brevis</name>
    <dbReference type="NCBI Taxonomy" id="1393"/>
    <lineage>
        <taxon>Bacteria</taxon>
        <taxon>Bacillati</taxon>
        <taxon>Bacillota</taxon>
        <taxon>Bacilli</taxon>
        <taxon>Bacillales</taxon>
        <taxon>Paenibacillaceae</taxon>
        <taxon>Brevibacillus</taxon>
    </lineage>
</organism>
<evidence type="ECO:0000313" key="2">
    <source>
        <dbReference type="Proteomes" id="UP001256827"/>
    </source>
</evidence>
<dbReference type="EMBL" id="CP134050">
    <property type="protein sequence ID" value="WNC17365.1"/>
    <property type="molecule type" value="Genomic_DNA"/>
</dbReference>
<name>A0ABY9TB94_BREBE</name>
<sequence length="176" mass="19903">MYVQVTGDRDKRTLIVMGEPLSCQPDGPYLLPGRLVRALKPEDLPVDVPFMLEGALPSGYGFYREDAVVFWRDAGQSSLRVKVTSTYAAEEWDGLFSLNATLEARKAVLEQDAEFVRVQYEAGEQASTIRYEFGWAKEEPTDLEEALEAICDTVFEVEARGNAKLWPHFGRRSEDF</sequence>
<dbReference type="Proteomes" id="UP001256827">
    <property type="component" value="Chromosome"/>
</dbReference>
<accession>A0ABY9TB94</accession>
<proteinExistence type="predicted"/>
<evidence type="ECO:0000313" key="1">
    <source>
        <dbReference type="EMBL" id="WNC17365.1"/>
    </source>
</evidence>
<keyword evidence="2" id="KW-1185">Reference proteome</keyword>
<gene>
    <name evidence="1" type="ORF">RGB73_13975</name>
</gene>